<proteinExistence type="predicted"/>
<reference evidence="2 3" key="1">
    <citation type="journal article" date="2016" name="Nat. Commun.">
        <title>Thousands of microbial genomes shed light on interconnected biogeochemical processes in an aquifer system.</title>
        <authorList>
            <person name="Anantharaman K."/>
            <person name="Brown C.T."/>
            <person name="Hug L.A."/>
            <person name="Sharon I."/>
            <person name="Castelle C.J."/>
            <person name="Probst A.J."/>
            <person name="Thomas B.C."/>
            <person name="Singh A."/>
            <person name="Wilkins M.J."/>
            <person name="Karaoz U."/>
            <person name="Brodie E.L."/>
            <person name="Williams K.H."/>
            <person name="Hubbard S.S."/>
            <person name="Banfield J.F."/>
        </authorList>
    </citation>
    <scope>NUCLEOTIDE SEQUENCE [LARGE SCALE GENOMIC DNA]</scope>
</reference>
<protein>
    <recommendedName>
        <fullName evidence="1">YgjP-like metallopeptidase domain-containing protein</fullName>
    </recommendedName>
</protein>
<dbReference type="Pfam" id="PF01863">
    <property type="entry name" value="YgjP-like"/>
    <property type="match status" value="1"/>
</dbReference>
<name>A0A1F6BF44_9BACT</name>
<feature type="domain" description="YgjP-like metallopeptidase" evidence="1">
    <location>
        <begin position="15"/>
        <end position="215"/>
    </location>
</feature>
<dbReference type="InterPro" id="IPR002725">
    <property type="entry name" value="YgjP-like_metallopeptidase"/>
</dbReference>
<dbReference type="AlphaFoldDB" id="A0A1F6BF44"/>
<evidence type="ECO:0000259" key="1">
    <source>
        <dbReference type="Pfam" id="PF01863"/>
    </source>
</evidence>
<evidence type="ECO:0000313" key="3">
    <source>
        <dbReference type="Proteomes" id="UP000176186"/>
    </source>
</evidence>
<dbReference type="Proteomes" id="UP000176186">
    <property type="component" value="Unassembled WGS sequence"/>
</dbReference>
<dbReference type="PANTHER" id="PTHR30399">
    <property type="entry name" value="UNCHARACTERIZED PROTEIN YGJP"/>
    <property type="match status" value="1"/>
</dbReference>
<dbReference type="InterPro" id="IPR053136">
    <property type="entry name" value="UTP_pyrophosphatase-like"/>
</dbReference>
<dbReference type="CDD" id="cd07344">
    <property type="entry name" value="M48_yhfN_like"/>
    <property type="match status" value="1"/>
</dbReference>
<dbReference type="PANTHER" id="PTHR30399:SF1">
    <property type="entry name" value="UTP PYROPHOSPHATASE"/>
    <property type="match status" value="1"/>
</dbReference>
<comment type="caution">
    <text evidence="2">The sequence shown here is derived from an EMBL/GenBank/DDBJ whole genome shotgun (WGS) entry which is preliminary data.</text>
</comment>
<accession>A0A1F6BF44</accession>
<sequence>MASENYIHIIKSLRRSIAMHVERDGRVIVRAPALMPNFLINQFIRDHADWIQKHRKVVCARPRRKAREFKHGEPFLFMGKTLTLAVGRYTKIDVKDDRLLFPKFMEFRIQKELTEWYKKHAIEVITRHVNEHTKIMGVSYEGIYFSDTKSKWGSCSHDNTLQFNWRLVMAPPLIIRYVVIHELTHTRHKNHSRAFWQQVGEYNPSYRRQVKWLRANGHLLTLT</sequence>
<gene>
    <name evidence="2" type="ORF">A2363_00695</name>
</gene>
<organism evidence="2 3">
    <name type="scientific">Candidatus Gottesmanbacteria bacterium RIFOXYB1_FULL_47_11</name>
    <dbReference type="NCBI Taxonomy" id="1798401"/>
    <lineage>
        <taxon>Bacteria</taxon>
        <taxon>Candidatus Gottesmaniibacteriota</taxon>
    </lineage>
</organism>
<evidence type="ECO:0000313" key="2">
    <source>
        <dbReference type="EMBL" id="OGG35569.1"/>
    </source>
</evidence>
<dbReference type="EMBL" id="MFKE01000012">
    <property type="protein sequence ID" value="OGG35569.1"/>
    <property type="molecule type" value="Genomic_DNA"/>
</dbReference>
<dbReference type="Gene3D" id="3.30.2010.10">
    <property type="entry name" value="Metalloproteases ('zincins'), catalytic domain"/>
    <property type="match status" value="1"/>
</dbReference>